<comment type="similarity">
    <text evidence="1 2">Belongs to the small heat shock protein (HSP20) family.</text>
</comment>
<dbReference type="SUPFAM" id="SSF49764">
    <property type="entry name" value="HSP20-like chaperones"/>
    <property type="match status" value="1"/>
</dbReference>
<dbReference type="InterPro" id="IPR002068">
    <property type="entry name" value="A-crystallin/Hsp20_dom"/>
</dbReference>
<dbReference type="CDD" id="cd06464">
    <property type="entry name" value="ACD_sHsps-like"/>
    <property type="match status" value="1"/>
</dbReference>
<name>A0A4Z0H4Y0_9BACI</name>
<organism evidence="4 5">
    <name type="scientific">Halobacillus salinus</name>
    <dbReference type="NCBI Taxonomy" id="192814"/>
    <lineage>
        <taxon>Bacteria</taxon>
        <taxon>Bacillati</taxon>
        <taxon>Bacillota</taxon>
        <taxon>Bacilli</taxon>
        <taxon>Bacillales</taxon>
        <taxon>Bacillaceae</taxon>
        <taxon>Halobacillus</taxon>
    </lineage>
</organism>
<dbReference type="OrthoDB" id="1806521at2"/>
<comment type="caution">
    <text evidence="4">The sequence shown here is derived from an EMBL/GenBank/DDBJ whole genome shotgun (WGS) entry which is preliminary data.</text>
</comment>
<dbReference type="Pfam" id="PF00011">
    <property type="entry name" value="HSP20"/>
    <property type="match status" value="1"/>
</dbReference>
<feature type="domain" description="SHSP" evidence="3">
    <location>
        <begin position="32"/>
        <end position="145"/>
    </location>
</feature>
<dbReference type="AlphaFoldDB" id="A0A4Z0H4Y0"/>
<evidence type="ECO:0000256" key="1">
    <source>
        <dbReference type="PROSITE-ProRule" id="PRU00285"/>
    </source>
</evidence>
<dbReference type="Gene3D" id="2.60.40.790">
    <property type="match status" value="1"/>
</dbReference>
<dbReference type="PROSITE" id="PS01031">
    <property type="entry name" value="SHSP"/>
    <property type="match status" value="1"/>
</dbReference>
<protein>
    <submittedName>
        <fullName evidence="4">Hsp20/alpha crystallin family protein</fullName>
    </submittedName>
</protein>
<dbReference type="InterPro" id="IPR008978">
    <property type="entry name" value="HSP20-like_chaperone"/>
</dbReference>
<gene>
    <name evidence="4" type="ORF">E4663_07605</name>
</gene>
<reference evidence="4 5" key="1">
    <citation type="journal article" date="2003" name="Int. J. Syst. Evol. Microbiol.">
        <title>Halobacillus salinus sp. nov., isolated from a salt lake on the coast of the East Sea in Korea.</title>
        <authorList>
            <person name="Yoon J.H."/>
            <person name="Kang K.H."/>
            <person name="Park Y.H."/>
        </authorList>
    </citation>
    <scope>NUCLEOTIDE SEQUENCE [LARGE SCALE GENOMIC DNA]</scope>
    <source>
        <strain evidence="4 5">HSL-3</strain>
    </source>
</reference>
<evidence type="ECO:0000256" key="2">
    <source>
        <dbReference type="RuleBase" id="RU003616"/>
    </source>
</evidence>
<dbReference type="STRING" id="192814.GCA_900166575_01877"/>
<accession>A0A4Z0H4Y0</accession>
<dbReference type="EMBL" id="SRJC01000001">
    <property type="protein sequence ID" value="TGB04849.1"/>
    <property type="molecule type" value="Genomic_DNA"/>
</dbReference>
<evidence type="ECO:0000313" key="5">
    <source>
        <dbReference type="Proteomes" id="UP000297982"/>
    </source>
</evidence>
<evidence type="ECO:0000259" key="3">
    <source>
        <dbReference type="PROSITE" id="PS01031"/>
    </source>
</evidence>
<evidence type="ECO:0000313" key="4">
    <source>
        <dbReference type="EMBL" id="TGB04849.1"/>
    </source>
</evidence>
<proteinExistence type="inferred from homology"/>
<dbReference type="Proteomes" id="UP000297982">
    <property type="component" value="Unassembled WGS sequence"/>
</dbReference>
<keyword evidence="5" id="KW-1185">Reference proteome</keyword>
<sequence>MNMKSRKDLQLFDDAFYDIVRAMDSYMNQSIGKLRDYFAEIDVNMYETETDVVVEAYLPGYDRSQIQIEILGHQLRIAAEKSTSQEIRNDQYGSFNKEQSRKKVERYISFPFTISEPHTKASIEGDILKITTPRMKQETRYLDIE</sequence>